<evidence type="ECO:0000256" key="4">
    <source>
        <dbReference type="ARBA" id="ARBA00022679"/>
    </source>
</evidence>
<dbReference type="InterPro" id="IPR054694">
    <property type="entry name" value="Parkin-like_IBR"/>
</dbReference>
<dbReference type="PANTHER" id="PTHR11685">
    <property type="entry name" value="RBR FAMILY RING FINGER AND IBR DOMAIN-CONTAINING"/>
    <property type="match status" value="1"/>
</dbReference>
<evidence type="ECO:0000256" key="9">
    <source>
        <dbReference type="ARBA" id="ARBA00022833"/>
    </source>
</evidence>
<dbReference type="eggNOG" id="KOG1815">
    <property type="taxonomic scope" value="Eukaryota"/>
</dbReference>
<dbReference type="PROSITE" id="PS51873">
    <property type="entry name" value="TRIAD"/>
    <property type="match status" value="1"/>
</dbReference>
<evidence type="ECO:0000256" key="8">
    <source>
        <dbReference type="ARBA" id="ARBA00022786"/>
    </source>
</evidence>
<keyword evidence="6" id="KW-0677">Repeat</keyword>
<keyword evidence="4" id="KW-0808">Transferase</keyword>
<comment type="catalytic activity">
    <reaction evidence="1">
        <text>[E2 ubiquitin-conjugating enzyme]-S-ubiquitinyl-L-cysteine + [acceptor protein]-L-lysine = [E2 ubiquitin-conjugating enzyme]-L-cysteine + [acceptor protein]-N(6)-ubiquitinyl-L-lysine.</text>
        <dbReference type="EC" id="2.3.2.31"/>
    </reaction>
</comment>
<keyword evidence="7" id="KW-0863">Zinc-finger</keyword>
<gene>
    <name evidence="11" type="ORF">IMG5_057340</name>
</gene>
<comment type="pathway">
    <text evidence="2">Protein modification; protein ubiquitination.</text>
</comment>
<dbReference type="STRING" id="857967.G0QND6"/>
<dbReference type="Proteomes" id="UP000008983">
    <property type="component" value="Unassembled WGS sequence"/>
</dbReference>
<dbReference type="InParanoid" id="G0QND6"/>
<dbReference type="RefSeq" id="XP_004037255.1">
    <property type="nucleotide sequence ID" value="XM_004037207.1"/>
</dbReference>
<dbReference type="Pfam" id="PF22605">
    <property type="entry name" value="IBR_2"/>
    <property type="match status" value="1"/>
</dbReference>
<evidence type="ECO:0000256" key="5">
    <source>
        <dbReference type="ARBA" id="ARBA00022723"/>
    </source>
</evidence>
<dbReference type="OrthoDB" id="313082at2759"/>
<sequence length="352" mass="42149">MSEYKEEDNYQDYDDEEEYEYYDYDDENIQDNNQNCFGQYINYSFQEGQYIIFKTCPLYGCKERIGFTYYALVLIANMYKLAHSNLLQKTVSITQRVNVVCFGDAHLPCSCEMLKNWLILLGGKSSENLNDTWIKMNTKDCPKCKTHIQKNQGCMHMNCKNCNFHFCWLCRGEWVNHESFYECNKYKPKVEQKSDDEIMLEKYTFFSDRFTEHISSIKFSLKEAQQKIQAFKSYEQVINFQENKFDDGEMMFYENAFNLVLQAKRAIAYTYPIGYYIQENKREFFEFQQGQIEGQVAKLEDIITQIDFNNFFQDNQDCQFLSNSFLAYRQKVIDLTSILQKYLNEILRDFKD</sequence>
<feature type="non-terminal residue" evidence="11">
    <location>
        <position position="352"/>
    </location>
</feature>
<dbReference type="GeneID" id="14909449"/>
<protein>
    <recommendedName>
        <fullName evidence="3">RBR-type E3 ubiquitin transferase</fullName>
        <ecNumber evidence="3">2.3.2.31</ecNumber>
    </recommendedName>
</protein>
<dbReference type="EC" id="2.3.2.31" evidence="3"/>
<dbReference type="Gene3D" id="1.20.120.1750">
    <property type="match status" value="1"/>
</dbReference>
<evidence type="ECO:0000313" key="11">
    <source>
        <dbReference type="EMBL" id="EGR33269.1"/>
    </source>
</evidence>
<evidence type="ECO:0000313" key="12">
    <source>
        <dbReference type="Proteomes" id="UP000008983"/>
    </source>
</evidence>
<keyword evidence="12" id="KW-1185">Reference proteome</keyword>
<evidence type="ECO:0000256" key="1">
    <source>
        <dbReference type="ARBA" id="ARBA00001798"/>
    </source>
</evidence>
<keyword evidence="8" id="KW-0833">Ubl conjugation pathway</keyword>
<feature type="domain" description="RING-type" evidence="10">
    <location>
        <begin position="1"/>
        <end position="187"/>
    </location>
</feature>
<evidence type="ECO:0000259" key="10">
    <source>
        <dbReference type="PROSITE" id="PS51873"/>
    </source>
</evidence>
<dbReference type="GO" id="GO:0061630">
    <property type="term" value="F:ubiquitin protein ligase activity"/>
    <property type="evidence" value="ECO:0007669"/>
    <property type="project" value="UniProtKB-EC"/>
</dbReference>
<evidence type="ECO:0000256" key="6">
    <source>
        <dbReference type="ARBA" id="ARBA00022737"/>
    </source>
</evidence>
<dbReference type="InterPro" id="IPR044066">
    <property type="entry name" value="TRIAD_supradom"/>
</dbReference>
<dbReference type="EMBL" id="GL983480">
    <property type="protein sequence ID" value="EGR33269.1"/>
    <property type="molecule type" value="Genomic_DNA"/>
</dbReference>
<evidence type="ECO:0000256" key="2">
    <source>
        <dbReference type="ARBA" id="ARBA00004906"/>
    </source>
</evidence>
<reference evidence="11 12" key="1">
    <citation type="submission" date="2011-07" db="EMBL/GenBank/DDBJ databases">
        <authorList>
            <person name="Coyne R."/>
            <person name="Brami D."/>
            <person name="Johnson J."/>
            <person name="Hostetler J."/>
            <person name="Hannick L."/>
            <person name="Clark T."/>
            <person name="Cassidy-Hanley D."/>
            <person name="Inman J."/>
        </authorList>
    </citation>
    <scope>NUCLEOTIDE SEQUENCE [LARGE SCALE GENOMIC DNA]</scope>
    <source>
        <strain evidence="11 12">G5</strain>
    </source>
</reference>
<name>G0QND6_ICHMU</name>
<organism evidence="11 12">
    <name type="scientific">Ichthyophthirius multifiliis</name>
    <name type="common">White spot disease agent</name>
    <name type="synonym">Ich</name>
    <dbReference type="NCBI Taxonomy" id="5932"/>
    <lineage>
        <taxon>Eukaryota</taxon>
        <taxon>Sar</taxon>
        <taxon>Alveolata</taxon>
        <taxon>Ciliophora</taxon>
        <taxon>Intramacronucleata</taxon>
        <taxon>Oligohymenophorea</taxon>
        <taxon>Hymenostomatida</taxon>
        <taxon>Ophryoglenina</taxon>
        <taxon>Ichthyophthirius</taxon>
    </lineage>
</organism>
<evidence type="ECO:0000256" key="3">
    <source>
        <dbReference type="ARBA" id="ARBA00012251"/>
    </source>
</evidence>
<evidence type="ECO:0000256" key="7">
    <source>
        <dbReference type="ARBA" id="ARBA00022771"/>
    </source>
</evidence>
<keyword evidence="5" id="KW-0479">Metal-binding</keyword>
<dbReference type="GO" id="GO:0016567">
    <property type="term" value="P:protein ubiquitination"/>
    <property type="evidence" value="ECO:0007669"/>
    <property type="project" value="InterPro"/>
</dbReference>
<dbReference type="SUPFAM" id="SSF57850">
    <property type="entry name" value="RING/U-box"/>
    <property type="match status" value="1"/>
</dbReference>
<dbReference type="AlphaFoldDB" id="G0QND6"/>
<dbReference type="GO" id="GO:0008270">
    <property type="term" value="F:zinc ion binding"/>
    <property type="evidence" value="ECO:0007669"/>
    <property type="project" value="UniProtKB-KW"/>
</dbReference>
<accession>G0QND6</accession>
<proteinExistence type="predicted"/>
<dbReference type="OMA" id="EEFRMIS"/>
<dbReference type="InterPro" id="IPR031127">
    <property type="entry name" value="E3_UB_ligase_RBR"/>
</dbReference>
<keyword evidence="9" id="KW-0862">Zinc</keyword>